<evidence type="ECO:0000256" key="4">
    <source>
        <dbReference type="ARBA" id="ARBA00022801"/>
    </source>
</evidence>
<comment type="cofactor">
    <cofactor evidence="1">
        <name>Mn(2+)</name>
        <dbReference type="ChEBI" id="CHEBI:29035"/>
    </cofactor>
</comment>
<dbReference type="InterPro" id="IPR015797">
    <property type="entry name" value="NUDIX_hydrolase-like_dom_sf"/>
</dbReference>
<keyword evidence="10" id="KW-1185">Reference proteome</keyword>
<evidence type="ECO:0000259" key="8">
    <source>
        <dbReference type="PROSITE" id="PS51462"/>
    </source>
</evidence>
<feature type="region of interest" description="Disordered" evidence="7">
    <location>
        <begin position="1"/>
        <end position="42"/>
    </location>
</feature>
<dbReference type="PANTHER" id="PTHR12318:SF0">
    <property type="entry name" value="ACYL-COENZYME A DIPHOSPHATASE NUDT19"/>
    <property type="match status" value="1"/>
</dbReference>
<name>A0AA40C4N8_9PEZI</name>
<organism evidence="9 10">
    <name type="scientific">Bombardia bombarda</name>
    <dbReference type="NCBI Taxonomy" id="252184"/>
    <lineage>
        <taxon>Eukaryota</taxon>
        <taxon>Fungi</taxon>
        <taxon>Dikarya</taxon>
        <taxon>Ascomycota</taxon>
        <taxon>Pezizomycotina</taxon>
        <taxon>Sordariomycetes</taxon>
        <taxon>Sordariomycetidae</taxon>
        <taxon>Sordariales</taxon>
        <taxon>Lasiosphaeriaceae</taxon>
        <taxon>Bombardia</taxon>
    </lineage>
</organism>
<dbReference type="CDD" id="cd18870">
    <property type="entry name" value="NUDIX_AcylCoAdiphos_Nudt19"/>
    <property type="match status" value="1"/>
</dbReference>
<proteinExistence type="predicted"/>
<evidence type="ECO:0000313" key="10">
    <source>
        <dbReference type="Proteomes" id="UP001174934"/>
    </source>
</evidence>
<evidence type="ECO:0000313" key="9">
    <source>
        <dbReference type="EMBL" id="KAK0624905.1"/>
    </source>
</evidence>
<evidence type="ECO:0000256" key="3">
    <source>
        <dbReference type="ARBA" id="ARBA00022723"/>
    </source>
</evidence>
<gene>
    <name evidence="9" type="ORF">B0T17DRAFT_507941</name>
</gene>
<dbReference type="EMBL" id="JAULSR010000003">
    <property type="protein sequence ID" value="KAK0624905.1"/>
    <property type="molecule type" value="Genomic_DNA"/>
</dbReference>
<protein>
    <recommendedName>
        <fullName evidence="8">Nudix hydrolase domain-containing protein</fullName>
    </recommendedName>
</protein>
<keyword evidence="6" id="KW-0464">Manganese</keyword>
<dbReference type="Gene3D" id="3.90.79.10">
    <property type="entry name" value="Nucleoside Triphosphate Pyrophosphohydrolase"/>
    <property type="match status" value="1"/>
</dbReference>
<dbReference type="InterPro" id="IPR000086">
    <property type="entry name" value="NUDIX_hydrolase_dom"/>
</dbReference>
<evidence type="ECO:0000256" key="1">
    <source>
        <dbReference type="ARBA" id="ARBA00001936"/>
    </source>
</evidence>
<dbReference type="PROSITE" id="PS51462">
    <property type="entry name" value="NUDIX"/>
    <property type="match status" value="1"/>
</dbReference>
<evidence type="ECO:0000256" key="6">
    <source>
        <dbReference type="ARBA" id="ARBA00023211"/>
    </source>
</evidence>
<keyword evidence="4" id="KW-0378">Hydrolase</keyword>
<feature type="compositionally biased region" description="Low complexity" evidence="7">
    <location>
        <begin position="1"/>
        <end position="19"/>
    </location>
</feature>
<comment type="caution">
    <text evidence="9">The sequence shown here is derived from an EMBL/GenBank/DDBJ whole genome shotgun (WGS) entry which is preliminary data.</text>
</comment>
<dbReference type="PANTHER" id="PTHR12318">
    <property type="entry name" value="TESTOSTERONE-REGULATED PROTEIN RP2"/>
    <property type="match status" value="1"/>
</dbReference>
<evidence type="ECO:0000256" key="2">
    <source>
        <dbReference type="ARBA" id="ARBA00001946"/>
    </source>
</evidence>
<dbReference type="InterPro" id="IPR039121">
    <property type="entry name" value="NUDT19"/>
</dbReference>
<dbReference type="AlphaFoldDB" id="A0AA40C4N8"/>
<reference evidence="9" key="1">
    <citation type="submission" date="2023-06" db="EMBL/GenBank/DDBJ databases">
        <title>Genome-scale phylogeny and comparative genomics of the fungal order Sordariales.</title>
        <authorList>
            <consortium name="Lawrence Berkeley National Laboratory"/>
            <person name="Hensen N."/>
            <person name="Bonometti L."/>
            <person name="Westerberg I."/>
            <person name="Brannstrom I.O."/>
            <person name="Guillou S."/>
            <person name="Cros-Aarteil S."/>
            <person name="Calhoun S."/>
            <person name="Haridas S."/>
            <person name="Kuo A."/>
            <person name="Mondo S."/>
            <person name="Pangilinan J."/>
            <person name="Riley R."/>
            <person name="LaButti K."/>
            <person name="Andreopoulos B."/>
            <person name="Lipzen A."/>
            <person name="Chen C."/>
            <person name="Yanf M."/>
            <person name="Daum C."/>
            <person name="Ng V."/>
            <person name="Clum A."/>
            <person name="Steindorff A."/>
            <person name="Ohm R."/>
            <person name="Martin F."/>
            <person name="Silar P."/>
            <person name="Natvig D."/>
            <person name="Lalanne C."/>
            <person name="Gautier V."/>
            <person name="Ament-velasquez S.L."/>
            <person name="Kruys A."/>
            <person name="Hutchinson M.I."/>
            <person name="Powell A.J."/>
            <person name="Barry K."/>
            <person name="Miller A.N."/>
            <person name="Grigoriev I.V."/>
            <person name="Debuchy R."/>
            <person name="Gladieux P."/>
            <person name="Thoren M.H."/>
            <person name="Johannesson H."/>
        </authorList>
    </citation>
    <scope>NUCLEOTIDE SEQUENCE</scope>
    <source>
        <strain evidence="9">SMH3391-2</strain>
    </source>
</reference>
<dbReference type="Proteomes" id="UP001174934">
    <property type="component" value="Unassembled WGS sequence"/>
</dbReference>
<dbReference type="SUPFAM" id="SSF55811">
    <property type="entry name" value="Nudix"/>
    <property type="match status" value="1"/>
</dbReference>
<sequence>MSSRQNHSSSPSTSQSTVKTSDDGAGKKKPKPPPAKLRPSSSILVLSHTNQVLLLRRVQTSRSFASAHVFPGGNLSSFHENETPAPEDPALHEDSEVYRLAAVRETFEESGILLAKKAGEGNSGQLLDLPNEVREVGRKLVHENKVRFVDWLRGVGGVPDLDGLMPFTRWITPATNPRRFSTQMYVYMLPLSPAASSKPAGSLKQETTTTIIPTPTHDGGLEHTAATFDEPSAWLAKARAGEIILFPPQVFLLHLVSGLMQGAPPSDSAALHAHYQAQRDALVKFLKKTPTTESGGGTGAKKLHPTALIPWADKAVSPMVLFKRRSDSRLVLGLDKPGPELKGTTRGGDWDRVVLVRFLEGPREVEVRWRDEVMREEREAAKREEQDNKEAKL</sequence>
<dbReference type="GO" id="GO:0016818">
    <property type="term" value="F:hydrolase activity, acting on acid anhydrides, in phosphorus-containing anhydrides"/>
    <property type="evidence" value="ECO:0007669"/>
    <property type="project" value="InterPro"/>
</dbReference>
<comment type="cofactor">
    <cofactor evidence="2">
        <name>Mg(2+)</name>
        <dbReference type="ChEBI" id="CHEBI:18420"/>
    </cofactor>
</comment>
<keyword evidence="3" id="KW-0479">Metal-binding</keyword>
<keyword evidence="5" id="KW-0460">Magnesium</keyword>
<dbReference type="GO" id="GO:0005739">
    <property type="term" value="C:mitochondrion"/>
    <property type="evidence" value="ECO:0007669"/>
    <property type="project" value="TreeGrafter"/>
</dbReference>
<accession>A0AA40C4N8</accession>
<evidence type="ECO:0000256" key="7">
    <source>
        <dbReference type="SAM" id="MobiDB-lite"/>
    </source>
</evidence>
<dbReference type="GO" id="GO:0046872">
    <property type="term" value="F:metal ion binding"/>
    <property type="evidence" value="ECO:0007669"/>
    <property type="project" value="UniProtKB-KW"/>
</dbReference>
<evidence type="ECO:0000256" key="5">
    <source>
        <dbReference type="ARBA" id="ARBA00022842"/>
    </source>
</evidence>
<feature type="domain" description="Nudix hydrolase" evidence="8">
    <location>
        <begin position="36"/>
        <end position="251"/>
    </location>
</feature>